<keyword evidence="1" id="KW-0472">Membrane</keyword>
<evidence type="ECO:0000313" key="2">
    <source>
        <dbReference type="EMBL" id="OHB04304.1"/>
    </source>
</evidence>
<feature type="transmembrane region" description="Helical" evidence="1">
    <location>
        <begin position="15"/>
        <end position="44"/>
    </location>
</feature>
<accession>A0A1G2U469</accession>
<dbReference type="AlphaFoldDB" id="A0A1G2U469"/>
<name>A0A1G2U469_9BACT</name>
<comment type="caution">
    <text evidence="2">The sequence shown here is derived from an EMBL/GenBank/DDBJ whole genome shotgun (WGS) entry which is preliminary data.</text>
</comment>
<reference evidence="2 3" key="1">
    <citation type="journal article" date="2016" name="Nat. Commun.">
        <title>Thousands of microbial genomes shed light on interconnected biogeochemical processes in an aquifer system.</title>
        <authorList>
            <person name="Anantharaman K."/>
            <person name="Brown C.T."/>
            <person name="Hug L.A."/>
            <person name="Sharon I."/>
            <person name="Castelle C.J."/>
            <person name="Probst A.J."/>
            <person name="Thomas B.C."/>
            <person name="Singh A."/>
            <person name="Wilkins M.J."/>
            <person name="Karaoz U."/>
            <person name="Brodie E.L."/>
            <person name="Williams K.H."/>
            <person name="Hubbard S.S."/>
            <person name="Banfield J.F."/>
        </authorList>
    </citation>
    <scope>NUCLEOTIDE SEQUENCE [LARGE SCALE GENOMIC DNA]</scope>
</reference>
<protein>
    <submittedName>
        <fullName evidence="2">Uncharacterized protein</fullName>
    </submittedName>
</protein>
<gene>
    <name evidence="2" type="ORF">A2920_03280</name>
</gene>
<evidence type="ECO:0000313" key="3">
    <source>
        <dbReference type="Proteomes" id="UP000179283"/>
    </source>
</evidence>
<organism evidence="2 3">
    <name type="scientific">Candidatus Zambryskibacteria bacterium RIFCSPLOWO2_01_FULL_43_17</name>
    <dbReference type="NCBI Taxonomy" id="1802760"/>
    <lineage>
        <taxon>Bacteria</taxon>
        <taxon>Candidatus Zambryskiibacteriota</taxon>
    </lineage>
</organism>
<sequence length="59" mass="6166">MITVWRKVRKRSPGFGGFIVGGMIALATTSVPPVAIAAGFYSLFGLIGLDSSGRSNSSY</sequence>
<evidence type="ECO:0000256" key="1">
    <source>
        <dbReference type="SAM" id="Phobius"/>
    </source>
</evidence>
<keyword evidence="1" id="KW-1133">Transmembrane helix</keyword>
<proteinExistence type="predicted"/>
<keyword evidence="1" id="KW-0812">Transmembrane</keyword>
<dbReference type="Proteomes" id="UP000179283">
    <property type="component" value="Unassembled WGS sequence"/>
</dbReference>
<dbReference type="EMBL" id="MHWD01000011">
    <property type="protein sequence ID" value="OHB04304.1"/>
    <property type="molecule type" value="Genomic_DNA"/>
</dbReference>